<dbReference type="Gene3D" id="3.20.20.70">
    <property type="entry name" value="Aldolase class I"/>
    <property type="match status" value="1"/>
</dbReference>
<comment type="cofactor">
    <cofactor evidence="1">
        <name>[4Fe-4S] cluster</name>
        <dbReference type="ChEBI" id="CHEBI:49883"/>
    </cofactor>
</comment>
<accession>A0ABV3SKS7</accession>
<reference evidence="7 8" key="1">
    <citation type="submission" date="2024-05" db="EMBL/GenBank/DDBJ databases">
        <authorList>
            <person name="Jiang F."/>
        </authorList>
    </citation>
    <scope>NUCLEOTIDE SEQUENCE [LARGE SCALE GENOMIC DNA]</scope>
    <source>
        <strain evidence="7 8">LZ166</strain>
    </source>
</reference>
<dbReference type="SFLD" id="SFLDG01386">
    <property type="entry name" value="main_SPASM_domain-containing"/>
    <property type="match status" value="1"/>
</dbReference>
<dbReference type="InterPro" id="IPR023867">
    <property type="entry name" value="Sulphatase_maturase_rSAM"/>
</dbReference>
<evidence type="ECO:0000313" key="7">
    <source>
        <dbReference type="EMBL" id="MEX0407314.1"/>
    </source>
</evidence>
<dbReference type="PANTHER" id="PTHR43273">
    <property type="entry name" value="ANAEROBIC SULFATASE-MATURATING ENZYME HOMOLOG ASLB-RELATED"/>
    <property type="match status" value="1"/>
</dbReference>
<evidence type="ECO:0000256" key="2">
    <source>
        <dbReference type="ARBA" id="ARBA00022691"/>
    </source>
</evidence>
<protein>
    <submittedName>
        <fullName evidence="7">His-Xaa-Ser system radical SAM maturase HxsB</fullName>
    </submittedName>
</protein>
<keyword evidence="8" id="KW-1185">Reference proteome</keyword>
<evidence type="ECO:0000259" key="6">
    <source>
        <dbReference type="Pfam" id="PF04055"/>
    </source>
</evidence>
<dbReference type="SFLD" id="SFLDG01067">
    <property type="entry name" value="SPASM/twitch_domain_containing"/>
    <property type="match status" value="1"/>
</dbReference>
<evidence type="ECO:0000256" key="3">
    <source>
        <dbReference type="ARBA" id="ARBA00022723"/>
    </source>
</evidence>
<dbReference type="InterPro" id="IPR013785">
    <property type="entry name" value="Aldolase_TIM"/>
</dbReference>
<keyword evidence="5" id="KW-0411">Iron-sulfur</keyword>
<gene>
    <name evidence="7" type="primary">hxsB</name>
    <name evidence="7" type="ORF">ABGN05_16775</name>
</gene>
<dbReference type="NCBIfam" id="TIGR03978">
    <property type="entry name" value="rSAM_paired_1"/>
    <property type="match status" value="1"/>
</dbReference>
<evidence type="ECO:0000256" key="4">
    <source>
        <dbReference type="ARBA" id="ARBA00023004"/>
    </source>
</evidence>
<name>A0ABV3SKS7_9HYPH</name>
<dbReference type="SFLD" id="SFLDG01384">
    <property type="entry name" value="thioether_bond_formation_requi"/>
    <property type="match status" value="1"/>
</dbReference>
<evidence type="ECO:0000256" key="5">
    <source>
        <dbReference type="ARBA" id="ARBA00023014"/>
    </source>
</evidence>
<keyword evidence="4" id="KW-0408">Iron</keyword>
<evidence type="ECO:0000313" key="8">
    <source>
        <dbReference type="Proteomes" id="UP001556692"/>
    </source>
</evidence>
<dbReference type="InterPro" id="IPR024023">
    <property type="entry name" value="rSAM_paired_HxsB"/>
</dbReference>
<evidence type="ECO:0000256" key="1">
    <source>
        <dbReference type="ARBA" id="ARBA00001966"/>
    </source>
</evidence>
<feature type="domain" description="Radical SAM core" evidence="6">
    <location>
        <begin position="87"/>
        <end position="195"/>
    </location>
</feature>
<proteinExistence type="predicted"/>
<organism evidence="7 8">
    <name type="scientific">Aquibium pacificus</name>
    <dbReference type="NCBI Taxonomy" id="3153579"/>
    <lineage>
        <taxon>Bacteria</taxon>
        <taxon>Pseudomonadati</taxon>
        <taxon>Pseudomonadota</taxon>
        <taxon>Alphaproteobacteria</taxon>
        <taxon>Hyphomicrobiales</taxon>
        <taxon>Phyllobacteriaceae</taxon>
        <taxon>Aquibium</taxon>
    </lineage>
</organism>
<keyword evidence="3" id="KW-0479">Metal-binding</keyword>
<dbReference type="SFLD" id="SFLDS00029">
    <property type="entry name" value="Radical_SAM"/>
    <property type="match status" value="1"/>
</dbReference>
<dbReference type="PANTHER" id="PTHR43273:SF8">
    <property type="entry name" value="RADICAL SAM DOMAIN PROTEIN"/>
    <property type="match status" value="1"/>
</dbReference>
<dbReference type="InterPro" id="IPR007197">
    <property type="entry name" value="rSAM"/>
</dbReference>
<dbReference type="EMBL" id="JBDPGJ010000004">
    <property type="protein sequence ID" value="MEX0407314.1"/>
    <property type="molecule type" value="Genomic_DNA"/>
</dbReference>
<dbReference type="Pfam" id="PF04055">
    <property type="entry name" value="Radical_SAM"/>
    <property type="match status" value="1"/>
</dbReference>
<keyword evidence="2" id="KW-0949">S-adenosyl-L-methionine</keyword>
<comment type="caution">
    <text evidence="7">The sequence shown here is derived from an EMBL/GenBank/DDBJ whole genome shotgun (WGS) entry which is preliminary data.</text>
</comment>
<dbReference type="CDD" id="cd01335">
    <property type="entry name" value="Radical_SAM"/>
    <property type="match status" value="1"/>
</dbReference>
<dbReference type="RefSeq" id="WP_367955198.1">
    <property type="nucleotide sequence ID" value="NZ_JBDPGJ010000004.1"/>
</dbReference>
<dbReference type="Proteomes" id="UP001556692">
    <property type="component" value="Unassembled WGS sequence"/>
</dbReference>
<dbReference type="SUPFAM" id="SSF102114">
    <property type="entry name" value="Radical SAM enzymes"/>
    <property type="match status" value="1"/>
</dbReference>
<sequence length="468" mass="52985">MKVWPLRFTEVGQEALLFCDEAGVFFRSDESFLTRYARAELSEQDRQFLLEGGHAFMEEGDRHYLGFAARWAKRQFMPGSMDYVILVPTLRCDLACSYCQVSRVNANARGFDWSEETLGATLAFLDRLSTKRIKIEFQGGEPLLRLDLLEHARAFCRKRFVSAEFVVCTNLQNVSDEAWAFLDAPDTYLSTSFDGDVVTHTRQRTYDPARTATFIGNLERAISVVGPEKVSALPTIDPTNGPAPETIIASYARLGIRSIYLRAVNYQGFARKRFGRGDDGCWNQYYDRFIEALLVHNASSDTMMEEYYFTHCLRRIFRGGHHGHVDLRNPNLLGVDYLVVDFDGTLYPTDEARMMTRVGQIDLSIGSVSGGIDGEELATLNAAADNNFHEDCSHCAYQPFCGVDLIDDLSRYDRIDLPKHETAFCRRHTAIFRKAFELIYRNDEAARSSLAAWLDVPAFDPALAPVHA</sequence>
<dbReference type="InterPro" id="IPR058240">
    <property type="entry name" value="rSAM_sf"/>
</dbReference>